<dbReference type="Proteomes" id="UP000017836">
    <property type="component" value="Unassembled WGS sequence"/>
</dbReference>
<dbReference type="Gramene" id="ERN19823">
    <property type="protein sequence ID" value="ERN19823"/>
    <property type="gene ID" value="AMTR_s00064p00180230"/>
</dbReference>
<sequence>MFPHSHAPTDFSLPCHLHHLLRRSTRRGISAICCSLQATEPPSPLSCTPCRGTYLTSPVLRSHPHAAALCPCHAHPPSRCRTLSLLCATTLTLPCTTHFPAEPSSPAVCDHHHLLLSFSLSLICNQAAPSLCNLLSPPLSAICCLYFRHLIAPSLRLSRSPVPALSLSYATIFFSTACSHLPFPPHRFLSLALSRLSVPLHDLL</sequence>
<organism evidence="1 2">
    <name type="scientific">Amborella trichopoda</name>
    <dbReference type="NCBI Taxonomy" id="13333"/>
    <lineage>
        <taxon>Eukaryota</taxon>
        <taxon>Viridiplantae</taxon>
        <taxon>Streptophyta</taxon>
        <taxon>Embryophyta</taxon>
        <taxon>Tracheophyta</taxon>
        <taxon>Spermatophyta</taxon>
        <taxon>Magnoliopsida</taxon>
        <taxon>Amborellales</taxon>
        <taxon>Amborellaceae</taxon>
        <taxon>Amborella</taxon>
    </lineage>
</organism>
<evidence type="ECO:0000313" key="1">
    <source>
        <dbReference type="EMBL" id="ERN19823.1"/>
    </source>
</evidence>
<name>U5DH90_AMBTC</name>
<reference evidence="2" key="1">
    <citation type="journal article" date="2013" name="Science">
        <title>The Amborella genome and the evolution of flowering plants.</title>
        <authorList>
            <consortium name="Amborella Genome Project"/>
        </authorList>
    </citation>
    <scope>NUCLEOTIDE SEQUENCE [LARGE SCALE GENOMIC DNA]</scope>
</reference>
<dbReference type="EMBL" id="KI392064">
    <property type="protein sequence ID" value="ERN19823.1"/>
    <property type="molecule type" value="Genomic_DNA"/>
</dbReference>
<protein>
    <submittedName>
        <fullName evidence="1">Uncharacterized protein</fullName>
    </submittedName>
</protein>
<gene>
    <name evidence="1" type="ORF">AMTR_s00064p00180230</name>
</gene>
<keyword evidence="2" id="KW-1185">Reference proteome</keyword>
<accession>U5DH90</accession>
<proteinExistence type="predicted"/>
<evidence type="ECO:0000313" key="2">
    <source>
        <dbReference type="Proteomes" id="UP000017836"/>
    </source>
</evidence>
<dbReference type="AlphaFoldDB" id="U5DH90"/>
<dbReference type="HOGENOM" id="CLU_1344880_0_0_1"/>